<dbReference type="InterPro" id="IPR041433">
    <property type="entry name" value="RPN1_C"/>
</dbReference>
<evidence type="ECO:0000313" key="8">
    <source>
        <dbReference type="RefSeq" id="XP_026192330.1"/>
    </source>
</evidence>
<dbReference type="InterPro" id="IPR002015">
    <property type="entry name" value="Proteasome/cyclosome_rpt"/>
</dbReference>
<feature type="compositionally biased region" description="Low complexity" evidence="4">
    <location>
        <begin position="715"/>
        <end position="732"/>
    </location>
</feature>
<feature type="compositionally biased region" description="Basic and acidic residues" evidence="4">
    <location>
        <begin position="1"/>
        <end position="11"/>
    </location>
</feature>
<keyword evidence="7" id="KW-1185">Reference proteome</keyword>
<keyword evidence="3 8" id="KW-0647">Proteasome</keyword>
<dbReference type="PANTHER" id="PTHR10943">
    <property type="entry name" value="26S PROTEASOME NON-ATPASE REGULATORY SUBUNIT"/>
    <property type="match status" value="1"/>
</dbReference>
<dbReference type="InterPro" id="IPR016643">
    <property type="entry name" value="26S_Psome_Rpn1"/>
</dbReference>
<evidence type="ECO:0000259" key="6">
    <source>
        <dbReference type="Pfam" id="PF18051"/>
    </source>
</evidence>
<dbReference type="InterPro" id="IPR011989">
    <property type="entry name" value="ARM-like"/>
</dbReference>
<dbReference type="GO" id="GO:0005634">
    <property type="term" value="C:nucleus"/>
    <property type="evidence" value="ECO:0007669"/>
    <property type="project" value="TreeGrafter"/>
</dbReference>
<evidence type="ECO:0000256" key="1">
    <source>
        <dbReference type="ARBA" id="ARBA00005460"/>
    </source>
</evidence>
<dbReference type="OrthoDB" id="10252509at2759"/>
<dbReference type="InterPro" id="IPR016024">
    <property type="entry name" value="ARM-type_fold"/>
</dbReference>
<comment type="similarity">
    <text evidence="1">Belongs to the proteasome subunit S2 family.</text>
</comment>
<feature type="compositionally biased region" description="Polar residues" evidence="4">
    <location>
        <begin position="701"/>
        <end position="711"/>
    </location>
</feature>
<evidence type="ECO:0000313" key="7">
    <source>
        <dbReference type="Proteomes" id="UP000515125"/>
    </source>
</evidence>
<protein>
    <submittedName>
        <fullName evidence="8">26S proteasome non-ATPase regulatory subunit 2</fullName>
    </submittedName>
</protein>
<name>A0A6P6RYY5_9EIME</name>
<evidence type="ECO:0000256" key="2">
    <source>
        <dbReference type="ARBA" id="ARBA00022737"/>
    </source>
</evidence>
<feature type="compositionally biased region" description="Basic and acidic residues" evidence="4">
    <location>
        <begin position="677"/>
        <end position="686"/>
    </location>
</feature>
<evidence type="ECO:0000259" key="5">
    <source>
        <dbReference type="Pfam" id="PF17781"/>
    </source>
</evidence>
<feature type="domain" description="RPN1 N-terminal" evidence="5">
    <location>
        <begin position="45"/>
        <end position="398"/>
    </location>
</feature>
<reference evidence="8" key="1">
    <citation type="submission" date="2025-08" db="UniProtKB">
        <authorList>
            <consortium name="RefSeq"/>
        </authorList>
    </citation>
    <scope>IDENTIFICATION</scope>
</reference>
<dbReference type="AlphaFoldDB" id="A0A6P6RYY5"/>
<feature type="compositionally biased region" description="Basic and acidic residues" evidence="4">
    <location>
        <begin position="18"/>
        <end position="36"/>
    </location>
</feature>
<feature type="region of interest" description="Disordered" evidence="4">
    <location>
        <begin position="677"/>
        <end position="738"/>
    </location>
</feature>
<dbReference type="Pfam" id="PF18051">
    <property type="entry name" value="RPN1_C"/>
    <property type="match status" value="1"/>
</dbReference>
<accession>A0A6P6RYY5</accession>
<dbReference type="Proteomes" id="UP000515125">
    <property type="component" value="Unplaced"/>
</dbReference>
<keyword evidence="2" id="KW-0677">Repeat</keyword>
<feature type="region of interest" description="Disordered" evidence="4">
    <location>
        <begin position="167"/>
        <end position="214"/>
    </location>
</feature>
<dbReference type="SUPFAM" id="SSF48371">
    <property type="entry name" value="ARM repeat"/>
    <property type="match status" value="1"/>
</dbReference>
<dbReference type="InterPro" id="IPR040892">
    <property type="entry name" value="RPN1_N"/>
</dbReference>
<dbReference type="Gene3D" id="1.25.10.10">
    <property type="entry name" value="Leucine-rich Repeat Variant"/>
    <property type="match status" value="1"/>
</dbReference>
<dbReference type="Pfam" id="PF17781">
    <property type="entry name" value="RPN1_RPN2_N"/>
    <property type="match status" value="1"/>
</dbReference>
<evidence type="ECO:0000256" key="4">
    <source>
        <dbReference type="SAM" id="MobiDB-lite"/>
    </source>
</evidence>
<dbReference type="GO" id="GO:0030234">
    <property type="term" value="F:enzyme regulator activity"/>
    <property type="evidence" value="ECO:0007669"/>
    <property type="project" value="InterPro"/>
</dbReference>
<dbReference type="GO" id="GO:0034515">
    <property type="term" value="C:proteasome storage granule"/>
    <property type="evidence" value="ECO:0007669"/>
    <property type="project" value="TreeGrafter"/>
</dbReference>
<sequence length="1063" mass="114948">MAGESYDREAVKVAVPSKDPKKNIKKSKSGDEMTEDDKKIRDNIDLLVERTCDSDLGIVALALETLSRELKAATSSMTSVPKPLKFLRPHVDGLVDRYKELPAGTDLKRDFAMVLSVICTTCGDARRLSLHFCLEAECKDVTSWGYEFLRNLSGQIASAFAELQQQDASPAAQQQEEVAADGARGKEAPAVEEDRDAVAPQTSNRDAKALETPKPTAGLASIEVTLPTTEQLLQLVEEIVPYYMQHNAEVDAIDLLTEVERPQSLLSLLDANNYQRVVAYLLSLSNYAASAEESLKVQMVAFDALMQQQQHFDAMRVALRLGDRGLVDKVLADCKDPLMRQQLALLLCRQRVDVEFEDEKLQRLASGSKTSPFFRILAKELDVLEPKEPEDVFKRHLEDPHGRRARLAGLESAQQNLASSFVNAFVNCGFGTDKLMTADGNSWLYKNKDRGLLSTTASLGALSLWNVDEALQHLDKHQYSNDANVKAGALLGFGVSSCNVRHECDAALALLKDQLEATEMTADTPLFKAAAAIGLGCAYAGSCREDVLELLTLVILDGSLPLECSSFASLSLGLCFVGSASADAAEAILTALMDRCSAAKAMDSPLGHFLSVGLGLVFLGTRDAAEGVLCAVAALPHAAFSAAATRIIEGLACAGSGDVLKVQRMLGVCAESRPEGYWKQKQKELNSEQQEEEAAVEDGPSSGSATASTRNRGVAGSSSSGSSSGATNTASTMTLDDDDDHVEDIDQAAAVLNIALIAFAEETGAEMALRLYDHILQYADVHMKRAVPLAVALQHPSNPKPQLIDLMSKLSHDADPDTALNAIFAMGILGAGTNHSRIASLLRQLASYYGKDPSALFVVRLSQGLLYLGKGLLHIGTLHSDRQVVCRVALGALAIISYSALLMRHTILGKFHFILYYLFPAVQPRWLVTVAERVEGVTVEEESDVRDKTKEEATVQNDAEVAGADAAMETDEAPREKAPVLESDEDLKMLSIPVRVGEAVDVVAQVGRQPKTITGFQTHTSPVLLNFSERAELATDEYLPVGRVLEGIVLLRKNPEYQPPKAP</sequence>
<dbReference type="RefSeq" id="XP_026192330.1">
    <property type="nucleotide sequence ID" value="XM_026336545.1"/>
</dbReference>
<dbReference type="PANTHER" id="PTHR10943:SF1">
    <property type="entry name" value="26S PROTEASOME NON-ATPASE REGULATORY SUBUNIT 2"/>
    <property type="match status" value="1"/>
</dbReference>
<dbReference type="PIRSF" id="PIRSF015965">
    <property type="entry name" value="26S_Psome_Rpn1"/>
    <property type="match status" value="1"/>
</dbReference>
<dbReference type="GO" id="GO:0008540">
    <property type="term" value="C:proteasome regulatory particle, base subcomplex"/>
    <property type="evidence" value="ECO:0007669"/>
    <property type="project" value="TreeGrafter"/>
</dbReference>
<feature type="domain" description="26S proteasome non-ATPase regulatory subunit RPN1 C-terminal" evidence="6">
    <location>
        <begin position="1003"/>
        <end position="1057"/>
    </location>
</feature>
<organism evidence="7 8">
    <name type="scientific">Cyclospora cayetanensis</name>
    <dbReference type="NCBI Taxonomy" id="88456"/>
    <lineage>
        <taxon>Eukaryota</taxon>
        <taxon>Sar</taxon>
        <taxon>Alveolata</taxon>
        <taxon>Apicomplexa</taxon>
        <taxon>Conoidasida</taxon>
        <taxon>Coccidia</taxon>
        <taxon>Eucoccidiorida</taxon>
        <taxon>Eimeriorina</taxon>
        <taxon>Eimeriidae</taxon>
        <taxon>Cyclospora</taxon>
    </lineage>
</organism>
<feature type="region of interest" description="Disordered" evidence="4">
    <location>
        <begin position="1"/>
        <end position="36"/>
    </location>
</feature>
<dbReference type="GeneID" id="34622829"/>
<dbReference type="GO" id="GO:0043161">
    <property type="term" value="P:proteasome-mediated ubiquitin-dependent protein catabolic process"/>
    <property type="evidence" value="ECO:0007669"/>
    <property type="project" value="TreeGrafter"/>
</dbReference>
<dbReference type="GO" id="GO:0042176">
    <property type="term" value="P:regulation of protein catabolic process"/>
    <property type="evidence" value="ECO:0007669"/>
    <property type="project" value="InterPro"/>
</dbReference>
<gene>
    <name evidence="8" type="primary">LOC34622829</name>
</gene>
<proteinExistence type="inferred from homology"/>
<evidence type="ECO:0000256" key="3">
    <source>
        <dbReference type="ARBA" id="ARBA00022942"/>
    </source>
</evidence>
<dbReference type="Pfam" id="PF01851">
    <property type="entry name" value="PC_rep"/>
    <property type="match status" value="1"/>
</dbReference>